<evidence type="ECO:0000256" key="2">
    <source>
        <dbReference type="ARBA" id="ARBA00022729"/>
    </source>
</evidence>
<dbReference type="EC" id="3.1.3.2" evidence="4"/>
<evidence type="ECO:0000313" key="7">
    <source>
        <dbReference type="Proteomes" id="UP000591131"/>
    </source>
</evidence>
<protein>
    <recommendedName>
        <fullName evidence="4">Purple acid phosphatase</fullName>
        <ecNumber evidence="4">3.1.3.2</ecNumber>
    </recommendedName>
</protein>
<comment type="caution">
    <text evidence="6">The sequence shown here is derived from an EMBL/GenBank/DDBJ whole genome shotgun (WGS) entry which is preliminary data.</text>
</comment>
<name>A0A7J6LDM4_PERCH</name>
<dbReference type="GO" id="GO:0046872">
    <property type="term" value="F:metal ion binding"/>
    <property type="evidence" value="ECO:0007669"/>
    <property type="project" value="InterPro"/>
</dbReference>
<dbReference type="InterPro" id="IPR008963">
    <property type="entry name" value="Purple_acid_Pase-like_N"/>
</dbReference>
<dbReference type="OrthoDB" id="419159at2759"/>
<dbReference type="GO" id="GO:0003993">
    <property type="term" value="F:acid phosphatase activity"/>
    <property type="evidence" value="ECO:0007669"/>
    <property type="project" value="UniProtKB-EC"/>
</dbReference>
<dbReference type="SUPFAM" id="SSF49363">
    <property type="entry name" value="Purple acid phosphatase, N-terminal domain"/>
    <property type="match status" value="1"/>
</dbReference>
<evidence type="ECO:0000313" key="6">
    <source>
        <dbReference type="EMBL" id="KAF4657329.1"/>
    </source>
</evidence>
<keyword evidence="3" id="KW-0325">Glycoprotein</keyword>
<organism evidence="6 7">
    <name type="scientific">Perkinsus chesapeaki</name>
    <name type="common">Clam parasite</name>
    <name type="synonym">Perkinsus andrewsi</name>
    <dbReference type="NCBI Taxonomy" id="330153"/>
    <lineage>
        <taxon>Eukaryota</taxon>
        <taxon>Sar</taxon>
        <taxon>Alveolata</taxon>
        <taxon>Perkinsozoa</taxon>
        <taxon>Perkinsea</taxon>
        <taxon>Perkinsida</taxon>
        <taxon>Perkinsidae</taxon>
        <taxon>Perkinsus</taxon>
    </lineage>
</organism>
<dbReference type="Gene3D" id="3.60.21.10">
    <property type="match status" value="1"/>
</dbReference>
<gene>
    <name evidence="6" type="ORF">FOL47_008487</name>
</gene>
<proteinExistence type="inferred from homology"/>
<evidence type="ECO:0000259" key="5">
    <source>
        <dbReference type="Pfam" id="PF00149"/>
    </source>
</evidence>
<dbReference type="EMBL" id="JAAPAO010000548">
    <property type="protein sequence ID" value="KAF4657329.1"/>
    <property type="molecule type" value="Genomic_DNA"/>
</dbReference>
<sequence>MFRVLLDDLNGAKEYEFNPVNPRGGGYIVKYVNSNRTEMCSTTLTFAQGDNEPTQPHLTVVGNDELQVNWVSASSEPGEVIYQVGGTDAWVTHKESRTPRTYKATDMCGVPATGTGFRNPGYFHSVSIPNLDQESAIRIRTGNATSKTFTSAPRILAGDAKRHKVLMVGDLGTSGAGQLGGARGFGVLEFPPESPGYVMTRYNESEFALGVIYGDISYANGFSTVWDQYGDELANNGGMLHPTVTSVGNHEYISLNNPTGWYPDFGDYRRPDSGGECGIPFSHRYPRDGDESAHNYWFSFDFGLVHYIMLSTEHDYLNGSSQHQWLENDLSRVDRNKTPWIVATGHRPVYDPCSSNGVAGDIGEMLRSDVFSLLEKNNVDLYFTGHLHRYARSSPVNGIVHVLAGSGRFTAYTCQNDLPHPMEKSLLNVGYVELDIISRRELNATFWAYDSSSDEMKILDSFALAK</sequence>
<comment type="catalytic activity">
    <reaction evidence="4">
        <text>a phosphate monoester + H2O = an alcohol + phosphate</text>
        <dbReference type="Rhea" id="RHEA:15017"/>
        <dbReference type="ChEBI" id="CHEBI:15377"/>
        <dbReference type="ChEBI" id="CHEBI:30879"/>
        <dbReference type="ChEBI" id="CHEBI:43474"/>
        <dbReference type="ChEBI" id="CHEBI:67140"/>
        <dbReference type="EC" id="3.1.3.2"/>
    </reaction>
</comment>
<keyword evidence="4" id="KW-0378">Hydrolase</keyword>
<dbReference type="InterPro" id="IPR041792">
    <property type="entry name" value="MPP_PAP"/>
</dbReference>
<comment type="similarity">
    <text evidence="4">Belongs to the metallophosphoesterase superfamily. Purple acid phosphatase family.</text>
</comment>
<reference evidence="6 7" key="1">
    <citation type="submission" date="2020-04" db="EMBL/GenBank/DDBJ databases">
        <title>Perkinsus chesapeaki whole genome sequence.</title>
        <authorList>
            <person name="Bogema D.R."/>
        </authorList>
    </citation>
    <scope>NUCLEOTIDE SEQUENCE [LARGE SCALE GENOMIC DNA]</scope>
    <source>
        <strain evidence="6">ATCC PRA-425</strain>
    </source>
</reference>
<dbReference type="CDD" id="cd00839">
    <property type="entry name" value="MPP_PAPs"/>
    <property type="match status" value="1"/>
</dbReference>
<evidence type="ECO:0000256" key="3">
    <source>
        <dbReference type="ARBA" id="ARBA00023180"/>
    </source>
</evidence>
<feature type="domain" description="Calcineurin-like phosphoesterase" evidence="5">
    <location>
        <begin position="211"/>
        <end position="390"/>
    </location>
</feature>
<dbReference type="InterPro" id="IPR004843">
    <property type="entry name" value="Calcineurin-like_PHP"/>
</dbReference>
<dbReference type="Proteomes" id="UP000591131">
    <property type="component" value="Unassembled WGS sequence"/>
</dbReference>
<keyword evidence="2" id="KW-0732">Signal</keyword>
<dbReference type="SUPFAM" id="SSF56300">
    <property type="entry name" value="Metallo-dependent phosphatases"/>
    <property type="match status" value="1"/>
</dbReference>
<evidence type="ECO:0000256" key="1">
    <source>
        <dbReference type="ARBA" id="ARBA00011738"/>
    </source>
</evidence>
<dbReference type="PANTHER" id="PTHR45778">
    <property type="entry name" value="PURPLE ACID PHOSPHATASE-RELATED"/>
    <property type="match status" value="1"/>
</dbReference>
<dbReference type="AlphaFoldDB" id="A0A7J6LDM4"/>
<accession>A0A7J6LDM4</accession>
<comment type="subunit">
    <text evidence="1">Homodimer.</text>
</comment>
<evidence type="ECO:0000256" key="4">
    <source>
        <dbReference type="RuleBase" id="RU361203"/>
    </source>
</evidence>
<dbReference type="Pfam" id="PF00149">
    <property type="entry name" value="Metallophos"/>
    <property type="match status" value="1"/>
</dbReference>
<dbReference type="InterPro" id="IPR029052">
    <property type="entry name" value="Metallo-depent_PP-like"/>
</dbReference>
<keyword evidence="7" id="KW-1185">Reference proteome</keyword>